<name>A0A6N7UTB1_9FIRM</name>
<evidence type="ECO:0000313" key="2">
    <source>
        <dbReference type="EMBL" id="MSR94693.1"/>
    </source>
</evidence>
<dbReference type="AlphaFoldDB" id="A0A6N7UTB1"/>
<keyword evidence="3" id="KW-1185">Reference proteome</keyword>
<keyword evidence="1" id="KW-0812">Transmembrane</keyword>
<proteinExistence type="predicted"/>
<dbReference type="EMBL" id="VULY01000018">
    <property type="protein sequence ID" value="MSR94693.1"/>
    <property type="molecule type" value="Genomic_DNA"/>
</dbReference>
<feature type="transmembrane region" description="Helical" evidence="1">
    <location>
        <begin position="242"/>
        <end position="262"/>
    </location>
</feature>
<gene>
    <name evidence="2" type="ORF">FYJ34_10610</name>
</gene>
<evidence type="ECO:0000313" key="3">
    <source>
        <dbReference type="Proteomes" id="UP000434409"/>
    </source>
</evidence>
<sequence length="268" mass="30844">MFLKRTGVYVMNFLKMYSFPILIVVCSCLTFAIRIKNERIVSGTGYQMGAGDFYLNFFGGSEVFEASPRSLLKIPYFLFVYVAYFLLLQSIQREREYSEAGRQRIVRRRKRTQIWTRQVFRLWKSGAICLLCTVLVCAVAGVFVFRGGWQIHSLLQEKMAGLEVGILRQGGGWQLLVPPLALMTLAILQETCALLLSPRLSYLLFVFYFFSGLYWCEEGFLGNGMMFLRNVQLAGRGIDFRLEIWVLLGIQAACMGIGYFLIQRKDIW</sequence>
<accession>A0A6N7UTB1</accession>
<dbReference type="PROSITE" id="PS51257">
    <property type="entry name" value="PROKAR_LIPOPROTEIN"/>
    <property type="match status" value="1"/>
</dbReference>
<comment type="caution">
    <text evidence="2">The sequence shown here is derived from an EMBL/GenBank/DDBJ whole genome shotgun (WGS) entry which is preliminary data.</text>
</comment>
<feature type="transmembrane region" description="Helical" evidence="1">
    <location>
        <begin position="127"/>
        <end position="151"/>
    </location>
</feature>
<feature type="transmembrane region" description="Helical" evidence="1">
    <location>
        <begin position="70"/>
        <end position="88"/>
    </location>
</feature>
<dbReference type="RefSeq" id="WP_154478466.1">
    <property type="nucleotide sequence ID" value="NZ_VULY01000018.1"/>
</dbReference>
<dbReference type="Proteomes" id="UP000434409">
    <property type="component" value="Unassembled WGS sequence"/>
</dbReference>
<organism evidence="2 3">
    <name type="scientific">Suipraeoptans intestinalis</name>
    <dbReference type="NCBI Taxonomy" id="2606628"/>
    <lineage>
        <taxon>Bacteria</taxon>
        <taxon>Bacillati</taxon>
        <taxon>Bacillota</taxon>
        <taxon>Clostridia</taxon>
        <taxon>Lachnospirales</taxon>
        <taxon>Lachnospiraceae</taxon>
        <taxon>Suipraeoptans</taxon>
    </lineage>
</organism>
<feature type="transmembrane region" description="Helical" evidence="1">
    <location>
        <begin position="200"/>
        <end position="222"/>
    </location>
</feature>
<keyword evidence="1" id="KW-0472">Membrane</keyword>
<evidence type="ECO:0000256" key="1">
    <source>
        <dbReference type="SAM" id="Phobius"/>
    </source>
</evidence>
<feature type="transmembrane region" description="Helical" evidence="1">
    <location>
        <begin position="171"/>
        <end position="188"/>
    </location>
</feature>
<protein>
    <submittedName>
        <fullName evidence="2">Uncharacterized protein</fullName>
    </submittedName>
</protein>
<keyword evidence="1" id="KW-1133">Transmembrane helix</keyword>
<reference evidence="2 3" key="1">
    <citation type="submission" date="2019-08" db="EMBL/GenBank/DDBJ databases">
        <title>In-depth cultivation of the pig gut microbiome towards novel bacterial diversity and tailored functional studies.</title>
        <authorList>
            <person name="Wylensek D."/>
            <person name="Hitch T.C.A."/>
            <person name="Clavel T."/>
        </authorList>
    </citation>
    <scope>NUCLEOTIDE SEQUENCE [LARGE SCALE GENOMIC DNA]</scope>
    <source>
        <strain evidence="2 3">68-1-5</strain>
    </source>
</reference>
<feature type="transmembrane region" description="Helical" evidence="1">
    <location>
        <begin position="12"/>
        <end position="33"/>
    </location>
</feature>